<name>A0A8H7PRL4_MORIS</name>
<comment type="similarity">
    <text evidence="4">Belongs to the AB hydrolase superfamily. Lipase family.</text>
</comment>
<comment type="catalytic activity">
    <reaction evidence="1">
        <text>a triacylglycerol + H2O = a diacylglycerol + a fatty acid + H(+)</text>
        <dbReference type="Rhea" id="RHEA:12044"/>
        <dbReference type="ChEBI" id="CHEBI:15377"/>
        <dbReference type="ChEBI" id="CHEBI:15378"/>
        <dbReference type="ChEBI" id="CHEBI:17855"/>
        <dbReference type="ChEBI" id="CHEBI:18035"/>
        <dbReference type="ChEBI" id="CHEBI:28868"/>
        <dbReference type="EC" id="3.1.1.3"/>
    </reaction>
</comment>
<dbReference type="EC" id="3.1.1.3" evidence="6"/>
<dbReference type="GO" id="GO:0032585">
    <property type="term" value="C:multivesicular body membrane"/>
    <property type="evidence" value="ECO:0007669"/>
    <property type="project" value="UniProtKB-SubCell"/>
</dbReference>
<keyword evidence="14" id="KW-0443">Lipid metabolism</keyword>
<dbReference type="OrthoDB" id="58570at2759"/>
<evidence type="ECO:0000256" key="5">
    <source>
        <dbReference type="ARBA" id="ARBA00011137"/>
    </source>
</evidence>
<evidence type="ECO:0000256" key="4">
    <source>
        <dbReference type="ARBA" id="ARBA00010701"/>
    </source>
</evidence>
<keyword evidence="9" id="KW-0378">Hydrolase</keyword>
<evidence type="ECO:0000313" key="22">
    <source>
        <dbReference type="Proteomes" id="UP000654370"/>
    </source>
</evidence>
<evidence type="ECO:0000256" key="8">
    <source>
        <dbReference type="ARBA" id="ARBA00022753"/>
    </source>
</evidence>
<dbReference type="Pfam" id="PF01764">
    <property type="entry name" value="Lipase_3"/>
    <property type="match status" value="1"/>
</dbReference>
<evidence type="ECO:0000256" key="12">
    <source>
        <dbReference type="ARBA" id="ARBA00022989"/>
    </source>
</evidence>
<protein>
    <recommendedName>
        <fullName evidence="6">triacylglycerol lipase</fullName>
        <ecNumber evidence="6">3.1.1.3</ecNumber>
    </recommendedName>
    <alternativeName>
        <fullName evidence="18">Autophagy-related protein 15</fullName>
    </alternativeName>
</protein>
<dbReference type="SUPFAM" id="SSF53474">
    <property type="entry name" value="alpha/beta-Hydrolases"/>
    <property type="match status" value="1"/>
</dbReference>
<keyword evidence="8" id="KW-0967">Endosome</keyword>
<dbReference type="InterPro" id="IPR050805">
    <property type="entry name" value="ATG15_Lipase"/>
</dbReference>
<dbReference type="GO" id="GO:0034727">
    <property type="term" value="P:piecemeal microautophagy of the nucleus"/>
    <property type="evidence" value="ECO:0007669"/>
    <property type="project" value="TreeGrafter"/>
</dbReference>
<proteinExistence type="inferred from homology"/>
<dbReference type="EMBL" id="JAEPQZ010000008">
    <property type="protein sequence ID" value="KAG2178234.1"/>
    <property type="molecule type" value="Genomic_DNA"/>
</dbReference>
<dbReference type="GO" id="GO:0034496">
    <property type="term" value="P:multivesicular body membrane disassembly"/>
    <property type="evidence" value="ECO:0007669"/>
    <property type="project" value="TreeGrafter"/>
</dbReference>
<comment type="subcellular location">
    <subcellularLocation>
        <location evidence="3">Endosome</location>
        <location evidence="3">Multivesicular body membrane</location>
        <topology evidence="3">Single-pass type II membrane protein</topology>
    </subcellularLocation>
    <subcellularLocation>
        <location evidence="2">Prevacuolar compartment membrane</location>
        <topology evidence="2">Single-pass type II membrane protein</topology>
    </subcellularLocation>
</comment>
<evidence type="ECO:0000256" key="1">
    <source>
        <dbReference type="ARBA" id="ARBA00001024"/>
    </source>
</evidence>
<comment type="caution">
    <text evidence="21">The sequence shown here is derived from an EMBL/GenBank/DDBJ whole genome shotgun (WGS) entry which is preliminary data.</text>
</comment>
<evidence type="ECO:0000256" key="17">
    <source>
        <dbReference type="ARBA" id="ARBA00024663"/>
    </source>
</evidence>
<dbReference type="GO" id="GO:0005775">
    <property type="term" value="C:vacuolar lumen"/>
    <property type="evidence" value="ECO:0007669"/>
    <property type="project" value="TreeGrafter"/>
</dbReference>
<keyword evidence="15" id="KW-0472">Membrane</keyword>
<dbReference type="GO" id="GO:0004806">
    <property type="term" value="F:triacylglycerol lipase activity"/>
    <property type="evidence" value="ECO:0007669"/>
    <property type="project" value="UniProtKB-EC"/>
</dbReference>
<organism evidence="21 22">
    <name type="scientific">Mortierella isabellina</name>
    <name type="common">Filamentous fungus</name>
    <name type="synonym">Umbelopsis isabellina</name>
    <dbReference type="NCBI Taxonomy" id="91625"/>
    <lineage>
        <taxon>Eukaryota</taxon>
        <taxon>Fungi</taxon>
        <taxon>Fungi incertae sedis</taxon>
        <taxon>Mucoromycota</taxon>
        <taxon>Mucoromycotina</taxon>
        <taxon>Umbelopsidomycetes</taxon>
        <taxon>Umbelopsidales</taxon>
        <taxon>Umbelopsidaceae</taxon>
        <taxon>Umbelopsis</taxon>
    </lineage>
</organism>
<accession>A0A8H7PRL4</accession>
<dbReference type="GO" id="GO:0006660">
    <property type="term" value="P:phosphatidylserine catabolic process"/>
    <property type="evidence" value="ECO:0007669"/>
    <property type="project" value="TreeGrafter"/>
</dbReference>
<evidence type="ECO:0000256" key="2">
    <source>
        <dbReference type="ARBA" id="ARBA00004270"/>
    </source>
</evidence>
<dbReference type="InterPro" id="IPR002921">
    <property type="entry name" value="Fungal_lipase-type"/>
</dbReference>
<comment type="function">
    <text evidence="17">Lipase which is essential for lysis of subvacuolar cytoplasm to vacuole targeted bodies and intravacuolar autophagic bodies. Involved in the lysis of intravacuolar multivesicular body (MVB) vesicles. The intravacuolar membrane disintegration by ATG15 is critical to life span extension.</text>
</comment>
<keyword evidence="13" id="KW-0072">Autophagy</keyword>
<keyword evidence="10" id="KW-0442">Lipid degradation</keyword>
<dbReference type="AlphaFoldDB" id="A0A8H7PRL4"/>
<evidence type="ECO:0000256" key="16">
    <source>
        <dbReference type="ARBA" id="ARBA00023180"/>
    </source>
</evidence>
<gene>
    <name evidence="21" type="ORF">INT43_003487</name>
</gene>
<dbReference type="GO" id="GO:0004620">
    <property type="term" value="F:phospholipase activity"/>
    <property type="evidence" value="ECO:0007669"/>
    <property type="project" value="TreeGrafter"/>
</dbReference>
<dbReference type="Gene3D" id="3.40.50.1820">
    <property type="entry name" value="alpha/beta hydrolase"/>
    <property type="match status" value="1"/>
</dbReference>
<evidence type="ECO:0000256" key="10">
    <source>
        <dbReference type="ARBA" id="ARBA00022963"/>
    </source>
</evidence>
<reference evidence="21" key="1">
    <citation type="submission" date="2020-12" db="EMBL/GenBank/DDBJ databases">
        <title>Metabolic potential, ecology and presence of endohyphal bacteria is reflected in genomic diversity of Mucoromycotina.</title>
        <authorList>
            <person name="Muszewska A."/>
            <person name="Okrasinska A."/>
            <person name="Steczkiewicz K."/>
            <person name="Drgas O."/>
            <person name="Orlowska M."/>
            <person name="Perlinska-Lenart U."/>
            <person name="Aleksandrzak-Piekarczyk T."/>
            <person name="Szatraj K."/>
            <person name="Zielenkiewicz U."/>
            <person name="Pilsyk S."/>
            <person name="Malc E."/>
            <person name="Mieczkowski P."/>
            <person name="Kruszewska J.S."/>
            <person name="Biernat P."/>
            <person name="Pawlowska J."/>
        </authorList>
    </citation>
    <scope>NUCLEOTIDE SEQUENCE</scope>
    <source>
        <strain evidence="21">WA0000067209</strain>
    </source>
</reference>
<comment type="subunit">
    <text evidence="5">Binds to both phosphatidylinositol (PI) and phosphatidylinositol 3,5-bisphosphate (PIP2).</text>
</comment>
<evidence type="ECO:0000256" key="7">
    <source>
        <dbReference type="ARBA" id="ARBA00022692"/>
    </source>
</evidence>
<evidence type="ECO:0000256" key="19">
    <source>
        <dbReference type="SAM" id="MobiDB-lite"/>
    </source>
</evidence>
<dbReference type="Proteomes" id="UP000654370">
    <property type="component" value="Unassembled WGS sequence"/>
</dbReference>
<dbReference type="GO" id="GO:0046461">
    <property type="term" value="P:neutral lipid catabolic process"/>
    <property type="evidence" value="ECO:0007669"/>
    <property type="project" value="TreeGrafter"/>
</dbReference>
<dbReference type="InterPro" id="IPR029058">
    <property type="entry name" value="AB_hydrolase_fold"/>
</dbReference>
<evidence type="ECO:0000256" key="6">
    <source>
        <dbReference type="ARBA" id="ARBA00013279"/>
    </source>
</evidence>
<keyword evidence="11" id="KW-0735">Signal-anchor</keyword>
<sequence>MYKKFWKSSKLLRMKLPRPVYHLFNAMPVNITLLNLTISVFCILSCLAGGLAQQQMAFTAPEFGKSLTFKHIYHLASYSGKYPGMFRRMDFTEEQAMVKADFMEKQLRFDVKQTIGRQYRPGSPLPHLMKAAQTPRQMHYAMGIHNMKLDYGLLPDVKDRQTVLALAQMTNNAYSDPDTREDWYDLGTKWNVTKSFGWKSDGLRGHVFGDADNTTFVISFKGTSAGLWTGGPTGDKDKLNVSMPYIQESPIICFFLVAALVLVVRGEQCATVTLKMYIEVADQYPDATIWLTGHSLGGAIASLVGQTFGVPTITYEIPAERLASRRLHLPAPPAVNWKETPLWHFGHTADPLFVGVCTGPSSSCWYGGFAMETRCHSGNVCVWDTVNDNGWRIDIRSHRIIDVIENILKKPEEFPLPDCHPELECTDCGLWDYPDDRDPPNTSSGTCSSTKGPEIPDPTDDPWKTTTDNPVFASHH</sequence>
<evidence type="ECO:0000313" key="21">
    <source>
        <dbReference type="EMBL" id="KAG2178234.1"/>
    </source>
</evidence>
<feature type="domain" description="Fungal lipase-type" evidence="20">
    <location>
        <begin position="279"/>
        <end position="305"/>
    </location>
</feature>
<evidence type="ECO:0000256" key="18">
    <source>
        <dbReference type="ARBA" id="ARBA00029828"/>
    </source>
</evidence>
<keyword evidence="7" id="KW-0812">Transmembrane</keyword>
<keyword evidence="22" id="KW-1185">Reference proteome</keyword>
<evidence type="ECO:0000256" key="14">
    <source>
        <dbReference type="ARBA" id="ARBA00023098"/>
    </source>
</evidence>
<evidence type="ECO:0000256" key="11">
    <source>
        <dbReference type="ARBA" id="ARBA00022968"/>
    </source>
</evidence>
<evidence type="ECO:0000256" key="3">
    <source>
        <dbReference type="ARBA" id="ARBA00004343"/>
    </source>
</evidence>
<keyword evidence="16" id="KW-0325">Glycoprotein</keyword>
<keyword evidence="12" id="KW-1133">Transmembrane helix</keyword>
<evidence type="ECO:0000259" key="20">
    <source>
        <dbReference type="Pfam" id="PF01764"/>
    </source>
</evidence>
<evidence type="ECO:0000256" key="13">
    <source>
        <dbReference type="ARBA" id="ARBA00023006"/>
    </source>
</evidence>
<feature type="region of interest" description="Disordered" evidence="19">
    <location>
        <begin position="436"/>
        <end position="476"/>
    </location>
</feature>
<evidence type="ECO:0000256" key="15">
    <source>
        <dbReference type="ARBA" id="ARBA00023136"/>
    </source>
</evidence>
<dbReference type="PANTHER" id="PTHR47175">
    <property type="entry name" value="LIPASE ATG15-RELATED"/>
    <property type="match status" value="1"/>
</dbReference>
<evidence type="ECO:0000256" key="9">
    <source>
        <dbReference type="ARBA" id="ARBA00022801"/>
    </source>
</evidence>
<dbReference type="CDD" id="cd00519">
    <property type="entry name" value="Lipase_3"/>
    <property type="match status" value="1"/>
</dbReference>
<feature type="compositionally biased region" description="Polar residues" evidence="19">
    <location>
        <begin position="440"/>
        <end position="451"/>
    </location>
</feature>
<dbReference type="PANTHER" id="PTHR47175:SF2">
    <property type="entry name" value="LIPASE ATG15-RELATED"/>
    <property type="match status" value="1"/>
</dbReference>